<evidence type="ECO:0000313" key="1">
    <source>
        <dbReference type="EMBL" id="CAG8693909.1"/>
    </source>
</evidence>
<keyword evidence="2" id="KW-1185">Reference proteome</keyword>
<dbReference type="EMBL" id="CAJVQC010018493">
    <property type="protein sequence ID" value="CAG8693909.1"/>
    <property type="molecule type" value="Genomic_DNA"/>
</dbReference>
<reference evidence="1" key="1">
    <citation type="submission" date="2021-06" db="EMBL/GenBank/DDBJ databases">
        <authorList>
            <person name="Kallberg Y."/>
            <person name="Tangrot J."/>
            <person name="Rosling A."/>
        </authorList>
    </citation>
    <scope>NUCLEOTIDE SEQUENCE</scope>
    <source>
        <strain evidence="1">MA461A</strain>
    </source>
</reference>
<dbReference type="Proteomes" id="UP000789920">
    <property type="component" value="Unassembled WGS sequence"/>
</dbReference>
<organism evidence="1 2">
    <name type="scientific">Racocetra persica</name>
    <dbReference type="NCBI Taxonomy" id="160502"/>
    <lineage>
        <taxon>Eukaryota</taxon>
        <taxon>Fungi</taxon>
        <taxon>Fungi incertae sedis</taxon>
        <taxon>Mucoromycota</taxon>
        <taxon>Glomeromycotina</taxon>
        <taxon>Glomeromycetes</taxon>
        <taxon>Diversisporales</taxon>
        <taxon>Gigasporaceae</taxon>
        <taxon>Racocetra</taxon>
    </lineage>
</organism>
<gene>
    <name evidence="1" type="ORF">RPERSI_LOCUS9686</name>
</gene>
<name>A0ACA9P6U5_9GLOM</name>
<evidence type="ECO:0000313" key="2">
    <source>
        <dbReference type="Proteomes" id="UP000789920"/>
    </source>
</evidence>
<proteinExistence type="predicted"/>
<protein>
    <submittedName>
        <fullName evidence="1">24303_t:CDS:1</fullName>
    </submittedName>
</protein>
<sequence>KSEYMKERVGKLLGWKTKDIEILKRKTVWQIPFSEEPRLFGVKEPFPLIKNSVCLFSEENECEEVRERRKVAKK</sequence>
<comment type="caution">
    <text evidence="1">The sequence shown here is derived from an EMBL/GenBank/DDBJ whole genome shotgun (WGS) entry which is preliminary data.</text>
</comment>
<accession>A0ACA9P6U5</accession>
<feature type="non-terminal residue" evidence="1">
    <location>
        <position position="1"/>
    </location>
</feature>